<proteinExistence type="inferred from homology"/>
<keyword evidence="3" id="KW-0722">Serine protease inhibitor</keyword>
<keyword evidence="2" id="KW-0646">Protease inhibitor</keyword>
<dbReference type="PANTHER" id="PTHR33091:SF66">
    <property type="entry name" value="SUBTILISIN INHIBITOR 1"/>
    <property type="match status" value="1"/>
</dbReference>
<sequence>MERNPPKKPSQSEKQLNSSLISAQCPKTWPQLVGHLGDDAVKVIKAEMPEVNDIQIIYPPWALTQDFRPSRVRILVDNFNKVSMPPKRWLIVCNLNISFYFNKCQDLP</sequence>
<reference evidence="5" key="1">
    <citation type="submission" date="2016-11" db="EMBL/GenBank/DDBJ databases">
        <title>The genome of Nicotiana attenuata.</title>
        <authorList>
            <person name="Xu S."/>
            <person name="Brockmoeller T."/>
            <person name="Gaquerel E."/>
            <person name="Navarro A."/>
            <person name="Kuhl H."/>
            <person name="Gase K."/>
            <person name="Ling Z."/>
            <person name="Zhou W."/>
            <person name="Kreitzer C."/>
            <person name="Stanke M."/>
            <person name="Tang H."/>
            <person name="Lyons E."/>
            <person name="Pandey P."/>
            <person name="Pandey S.P."/>
            <person name="Timmermann B."/>
            <person name="Baldwin I.T."/>
        </authorList>
    </citation>
    <scope>NUCLEOTIDE SEQUENCE [LARGE SCALE GENOMIC DNA]</scope>
    <source>
        <strain evidence="5">UT</strain>
    </source>
</reference>
<dbReference type="GO" id="GO:0004867">
    <property type="term" value="F:serine-type endopeptidase inhibitor activity"/>
    <property type="evidence" value="ECO:0007669"/>
    <property type="project" value="UniProtKB-KW"/>
</dbReference>
<dbReference type="GO" id="GO:0009611">
    <property type="term" value="P:response to wounding"/>
    <property type="evidence" value="ECO:0007669"/>
    <property type="project" value="InterPro"/>
</dbReference>
<organism evidence="5 6">
    <name type="scientific">Nicotiana attenuata</name>
    <name type="common">Coyote tobacco</name>
    <dbReference type="NCBI Taxonomy" id="49451"/>
    <lineage>
        <taxon>Eukaryota</taxon>
        <taxon>Viridiplantae</taxon>
        <taxon>Streptophyta</taxon>
        <taxon>Embryophyta</taxon>
        <taxon>Tracheophyta</taxon>
        <taxon>Spermatophyta</taxon>
        <taxon>Magnoliopsida</taxon>
        <taxon>eudicotyledons</taxon>
        <taxon>Gunneridae</taxon>
        <taxon>Pentapetalae</taxon>
        <taxon>asterids</taxon>
        <taxon>lamiids</taxon>
        <taxon>Solanales</taxon>
        <taxon>Solanaceae</taxon>
        <taxon>Nicotianoideae</taxon>
        <taxon>Nicotianeae</taxon>
        <taxon>Nicotiana</taxon>
    </lineage>
</organism>
<dbReference type="EMBL" id="MJEQ01000050">
    <property type="protein sequence ID" value="OIT40126.1"/>
    <property type="molecule type" value="Genomic_DNA"/>
</dbReference>
<gene>
    <name evidence="5" type="ORF">A4A49_01049</name>
</gene>
<evidence type="ECO:0000256" key="2">
    <source>
        <dbReference type="ARBA" id="ARBA00022690"/>
    </source>
</evidence>
<evidence type="ECO:0000256" key="1">
    <source>
        <dbReference type="ARBA" id="ARBA00008210"/>
    </source>
</evidence>
<dbReference type="InterPro" id="IPR036354">
    <property type="entry name" value="Prot_inh_pot1_sf"/>
</dbReference>
<dbReference type="AlphaFoldDB" id="A0A314LEU7"/>
<evidence type="ECO:0000313" key="6">
    <source>
        <dbReference type="Proteomes" id="UP000187609"/>
    </source>
</evidence>
<dbReference type="InterPro" id="IPR000864">
    <property type="entry name" value="Prot_inh_pot1"/>
</dbReference>
<keyword evidence="6" id="KW-1185">Reference proteome</keyword>
<evidence type="ECO:0000256" key="4">
    <source>
        <dbReference type="SAM" id="MobiDB-lite"/>
    </source>
</evidence>
<name>A0A314LEU7_NICAT</name>
<feature type="region of interest" description="Disordered" evidence="4">
    <location>
        <begin position="1"/>
        <end position="20"/>
    </location>
</feature>
<dbReference type="PROSITE" id="PS00285">
    <property type="entry name" value="POTATO_INHIBITOR"/>
    <property type="match status" value="1"/>
</dbReference>
<accession>A0A314LEU7</accession>
<dbReference type="PANTHER" id="PTHR33091">
    <property type="entry name" value="PROTEIN, PUTATIVE, EXPRESSED-RELATED"/>
    <property type="match status" value="1"/>
</dbReference>
<comment type="caution">
    <text evidence="5">The sequence shown here is derived from an EMBL/GenBank/DDBJ whole genome shotgun (WGS) entry which is preliminary data.</text>
</comment>
<dbReference type="Gene3D" id="3.30.10.10">
    <property type="entry name" value="Trypsin Inhibitor V, subunit A"/>
    <property type="match status" value="1"/>
</dbReference>
<evidence type="ECO:0000313" key="5">
    <source>
        <dbReference type="EMBL" id="OIT40126.1"/>
    </source>
</evidence>
<protein>
    <submittedName>
        <fullName evidence="5">Uncharacterized protein</fullName>
    </submittedName>
</protein>
<evidence type="ECO:0000256" key="3">
    <source>
        <dbReference type="ARBA" id="ARBA00022900"/>
    </source>
</evidence>
<comment type="similarity">
    <text evidence="1">Belongs to the protease inhibitor I13 (potato type I serine protease inhibitor) family.</text>
</comment>
<dbReference type="SUPFAM" id="SSF54654">
    <property type="entry name" value="CI-2 family of serine protease inhibitors"/>
    <property type="match status" value="1"/>
</dbReference>
<dbReference type="Proteomes" id="UP000187609">
    <property type="component" value="Unassembled WGS sequence"/>
</dbReference>
<dbReference type="Pfam" id="PF00280">
    <property type="entry name" value="potato_inhibit"/>
    <property type="match status" value="1"/>
</dbReference>
<dbReference type="Gramene" id="OIT40126">
    <property type="protein sequence ID" value="OIT40126"/>
    <property type="gene ID" value="A4A49_01049"/>
</dbReference>
<dbReference type="SMR" id="A0A314LEU7"/>